<dbReference type="SUPFAM" id="SSF53474">
    <property type="entry name" value="alpha/beta-Hydrolases"/>
    <property type="match status" value="1"/>
</dbReference>
<comment type="caution">
    <text evidence="3">The sequence shown here is derived from an EMBL/GenBank/DDBJ whole genome shotgun (WGS) entry which is preliminary data.</text>
</comment>
<reference evidence="3" key="2">
    <citation type="submission" date="2023-05" db="EMBL/GenBank/DDBJ databases">
        <authorList>
            <consortium name="Lawrence Berkeley National Laboratory"/>
            <person name="Steindorff A."/>
            <person name="Hensen N."/>
            <person name="Bonometti L."/>
            <person name="Westerberg I."/>
            <person name="Brannstrom I.O."/>
            <person name="Guillou S."/>
            <person name="Cros-Aarteil S."/>
            <person name="Calhoun S."/>
            <person name="Haridas S."/>
            <person name="Kuo A."/>
            <person name="Mondo S."/>
            <person name="Pangilinan J."/>
            <person name="Riley R."/>
            <person name="Labutti K."/>
            <person name="Andreopoulos B."/>
            <person name="Lipzen A."/>
            <person name="Chen C."/>
            <person name="Yanf M."/>
            <person name="Daum C."/>
            <person name="Ng V."/>
            <person name="Clum A."/>
            <person name="Ohm R."/>
            <person name="Martin F."/>
            <person name="Silar P."/>
            <person name="Natvig D."/>
            <person name="Lalanne C."/>
            <person name="Gautier V."/>
            <person name="Ament-Velasquez S.L."/>
            <person name="Kruys A."/>
            <person name="Hutchinson M.I."/>
            <person name="Powell A.J."/>
            <person name="Barry K."/>
            <person name="Miller A.N."/>
            <person name="Grigoriev I.V."/>
            <person name="Debuchy R."/>
            <person name="Gladieux P."/>
            <person name="Thoren M.H."/>
            <person name="Johannesson H."/>
        </authorList>
    </citation>
    <scope>NUCLEOTIDE SEQUENCE</scope>
    <source>
        <strain evidence="3">PSN293</strain>
    </source>
</reference>
<dbReference type="Gene3D" id="3.40.50.1820">
    <property type="entry name" value="alpha/beta hydrolase"/>
    <property type="match status" value="1"/>
</dbReference>
<accession>A0AAN6Y136</accession>
<comment type="similarity">
    <text evidence="1">Belongs to the AB hydrolase superfamily. AB hydrolase 2 family.</text>
</comment>
<dbReference type="GO" id="GO:0052689">
    <property type="term" value="F:carboxylic ester hydrolase activity"/>
    <property type="evidence" value="ECO:0007669"/>
    <property type="project" value="TreeGrafter"/>
</dbReference>
<dbReference type="Pfam" id="PF02230">
    <property type="entry name" value="Abhydrolase_2"/>
    <property type="match status" value="1"/>
</dbReference>
<evidence type="ECO:0000313" key="3">
    <source>
        <dbReference type="EMBL" id="KAK4210283.1"/>
    </source>
</evidence>
<dbReference type="AlphaFoldDB" id="A0AAN6Y136"/>
<dbReference type="InterPro" id="IPR029058">
    <property type="entry name" value="AB_hydrolase_fold"/>
</dbReference>
<evidence type="ECO:0000313" key="4">
    <source>
        <dbReference type="Proteomes" id="UP001301769"/>
    </source>
</evidence>
<keyword evidence="4" id="KW-1185">Reference proteome</keyword>
<dbReference type="GO" id="GO:0005737">
    <property type="term" value="C:cytoplasm"/>
    <property type="evidence" value="ECO:0007669"/>
    <property type="project" value="TreeGrafter"/>
</dbReference>
<dbReference type="InterPro" id="IPR003140">
    <property type="entry name" value="PLipase/COase/thioEstase"/>
</dbReference>
<dbReference type="Proteomes" id="UP001301769">
    <property type="component" value="Unassembled WGS sequence"/>
</dbReference>
<sequence>MASATPYVVNPIEGNPHTHTIIFLHGRDSVAKEFADELFESEASPSTESTSTGLTLPDLLPTIKWVFPSAPLLHSARFNKEMSQWFDMWSAQSPSERPELQIPGLKQSIKYIQSVVDCEATLLKKGGGRERVFLAGISQGFAAAIASYFAEGRGDLAGVIGLSSWMPFVEQAEGCLDNLPIMKDGRGMNDVMVTRKLSQIYRFGDEEVGEEIPGVEEGSARIAFRTSLFLEHCADDKVVPKENGERMKKALTAIVDRCCGRVEWHLYEGGGQWLNEPQGVDDLVKFIRENMAKGG</sequence>
<organism evidence="3 4">
    <name type="scientific">Rhypophila decipiens</name>
    <dbReference type="NCBI Taxonomy" id="261697"/>
    <lineage>
        <taxon>Eukaryota</taxon>
        <taxon>Fungi</taxon>
        <taxon>Dikarya</taxon>
        <taxon>Ascomycota</taxon>
        <taxon>Pezizomycotina</taxon>
        <taxon>Sordariomycetes</taxon>
        <taxon>Sordariomycetidae</taxon>
        <taxon>Sordariales</taxon>
        <taxon>Naviculisporaceae</taxon>
        <taxon>Rhypophila</taxon>
    </lineage>
</organism>
<dbReference type="GO" id="GO:0008474">
    <property type="term" value="F:palmitoyl-(protein) hydrolase activity"/>
    <property type="evidence" value="ECO:0007669"/>
    <property type="project" value="TreeGrafter"/>
</dbReference>
<dbReference type="EMBL" id="MU858179">
    <property type="protein sequence ID" value="KAK4210283.1"/>
    <property type="molecule type" value="Genomic_DNA"/>
</dbReference>
<dbReference type="InterPro" id="IPR050565">
    <property type="entry name" value="LYPA1-2/EST-like"/>
</dbReference>
<proteinExistence type="inferred from homology"/>
<name>A0AAN6Y136_9PEZI</name>
<dbReference type="PANTHER" id="PTHR10655:SF63">
    <property type="entry name" value="PHOSPHOLIPASE_CARBOXYLESTERASE_THIOESTERASE DOMAIN-CONTAINING PROTEIN"/>
    <property type="match status" value="1"/>
</dbReference>
<protein>
    <submittedName>
        <fullName evidence="3">Phospholipase/carboxylesterase</fullName>
    </submittedName>
</protein>
<evidence type="ECO:0000259" key="2">
    <source>
        <dbReference type="Pfam" id="PF02230"/>
    </source>
</evidence>
<feature type="domain" description="Phospholipase/carboxylesterase/thioesterase" evidence="2">
    <location>
        <begin position="14"/>
        <end position="175"/>
    </location>
</feature>
<reference evidence="3" key="1">
    <citation type="journal article" date="2023" name="Mol. Phylogenet. Evol.">
        <title>Genome-scale phylogeny and comparative genomics of the fungal order Sordariales.</title>
        <authorList>
            <person name="Hensen N."/>
            <person name="Bonometti L."/>
            <person name="Westerberg I."/>
            <person name="Brannstrom I.O."/>
            <person name="Guillou S."/>
            <person name="Cros-Aarteil S."/>
            <person name="Calhoun S."/>
            <person name="Haridas S."/>
            <person name="Kuo A."/>
            <person name="Mondo S."/>
            <person name="Pangilinan J."/>
            <person name="Riley R."/>
            <person name="LaButti K."/>
            <person name="Andreopoulos B."/>
            <person name="Lipzen A."/>
            <person name="Chen C."/>
            <person name="Yan M."/>
            <person name="Daum C."/>
            <person name="Ng V."/>
            <person name="Clum A."/>
            <person name="Steindorff A."/>
            <person name="Ohm R.A."/>
            <person name="Martin F."/>
            <person name="Silar P."/>
            <person name="Natvig D.O."/>
            <person name="Lalanne C."/>
            <person name="Gautier V."/>
            <person name="Ament-Velasquez S.L."/>
            <person name="Kruys A."/>
            <person name="Hutchinson M.I."/>
            <person name="Powell A.J."/>
            <person name="Barry K."/>
            <person name="Miller A.N."/>
            <person name="Grigoriev I.V."/>
            <person name="Debuchy R."/>
            <person name="Gladieux P."/>
            <person name="Hiltunen Thoren M."/>
            <person name="Johannesson H."/>
        </authorList>
    </citation>
    <scope>NUCLEOTIDE SEQUENCE</scope>
    <source>
        <strain evidence="3">PSN293</strain>
    </source>
</reference>
<dbReference type="PANTHER" id="PTHR10655">
    <property type="entry name" value="LYSOPHOSPHOLIPASE-RELATED"/>
    <property type="match status" value="1"/>
</dbReference>
<gene>
    <name evidence="3" type="ORF">QBC37DRAFT_429052</name>
</gene>
<evidence type="ECO:0000256" key="1">
    <source>
        <dbReference type="ARBA" id="ARBA00006499"/>
    </source>
</evidence>